<dbReference type="HOGENOM" id="CLU_973027_0_0_6"/>
<proteinExistence type="predicted"/>
<feature type="chain" id="PRO_5014146365" description="Porin" evidence="2">
    <location>
        <begin position="23"/>
        <end position="257"/>
    </location>
</feature>
<dbReference type="SMR" id="A0A2I3CS08"/>
<name>A0A2I3CS08_VIBAX</name>
<evidence type="ECO:0000313" key="4">
    <source>
        <dbReference type="Proteomes" id="UP000016714"/>
    </source>
</evidence>
<dbReference type="Proteomes" id="UP000016714">
    <property type="component" value="Chromosome 2"/>
</dbReference>
<sequence>MKAVTTMSLFVASTLMAGAVSAATLDYRAEYKHESETYAQRIKISGSSKINDQTKLNFGVEQKFHSYDNSHFWDQLVAGDSEFDWGVRYQINKQWFIQPGMPITFGDDDEKTTYKPQVRVGYKSSFGLSTALRYRHEFQVYSDGAGNKTLTDGTSVSVAGKTVEQGKWTLTGSYDMRQFDNEYLDNVKLSYEINYNKNYDEVRLSDWKDSEWDAGLIVGYQMGDFRPYFELWNVKGKDGSTTDDRQLRTRLGLKYSF</sequence>
<dbReference type="RefSeq" id="WP_017634227.1">
    <property type="nucleotide sequence ID" value="NC_022359.1"/>
</dbReference>
<reference evidence="3 4" key="1">
    <citation type="journal article" date="2015" name="Genome Announc.">
        <title>Complete genome sequence of Vibrio alginolyticus ATCC 17749.</title>
        <authorList>
            <person name="Liu X.F."/>
            <person name="Cao Y."/>
            <person name="Zhang H.L."/>
            <person name="Chen Y.J."/>
            <person name="Hu C.J."/>
        </authorList>
    </citation>
    <scope>NUCLEOTIDE SEQUENCE [LARGE SCALE GENOMIC DNA]</scope>
    <source>
        <strain evidence="4">ATCC 17749 / DSM 2171 / NBRC 15630 / NCIMB 1903 / NCTC 12160 / XII-53</strain>
    </source>
</reference>
<dbReference type="SUPFAM" id="SSF56935">
    <property type="entry name" value="Porins"/>
    <property type="match status" value="1"/>
</dbReference>
<accession>A0A2I3CS08</accession>
<dbReference type="GO" id="GO:0015288">
    <property type="term" value="F:porin activity"/>
    <property type="evidence" value="ECO:0007669"/>
    <property type="project" value="TreeGrafter"/>
</dbReference>
<dbReference type="AlphaFoldDB" id="A0A2I3CS08"/>
<organism evidence="3 4">
    <name type="scientific">Vibrio alginolyticus (strain ATCC 17749 / DSM 2171 / NBRC 15630 / NCIMB 1903 / NCTC 12160 / XII-53)</name>
    <dbReference type="NCBI Taxonomy" id="1219076"/>
    <lineage>
        <taxon>Bacteria</taxon>
        <taxon>Pseudomonadati</taxon>
        <taxon>Pseudomonadota</taxon>
        <taxon>Gammaproteobacteria</taxon>
        <taxon>Vibrionales</taxon>
        <taxon>Vibrionaceae</taxon>
        <taxon>Vibrio</taxon>
    </lineage>
</organism>
<evidence type="ECO:0000313" key="3">
    <source>
        <dbReference type="EMBL" id="AGV20272.1"/>
    </source>
</evidence>
<dbReference type="InterPro" id="IPR053713">
    <property type="entry name" value="Bact_OM_Channel_sf"/>
</dbReference>
<dbReference type="PANTHER" id="PTHR38105:SF5">
    <property type="entry name" value="OUTER MEMBRANE PROTEIN"/>
    <property type="match status" value="1"/>
</dbReference>
<dbReference type="GO" id="GO:0015772">
    <property type="term" value="P:oligosaccharide transport"/>
    <property type="evidence" value="ECO:0007669"/>
    <property type="project" value="TreeGrafter"/>
</dbReference>
<evidence type="ECO:0000256" key="2">
    <source>
        <dbReference type="SAM" id="SignalP"/>
    </source>
</evidence>
<evidence type="ECO:0008006" key="5">
    <source>
        <dbReference type="Google" id="ProtNLM"/>
    </source>
</evidence>
<evidence type="ECO:0000256" key="1">
    <source>
        <dbReference type="ARBA" id="ARBA00022729"/>
    </source>
</evidence>
<dbReference type="GO" id="GO:0009279">
    <property type="term" value="C:cell outer membrane"/>
    <property type="evidence" value="ECO:0007669"/>
    <property type="project" value="TreeGrafter"/>
</dbReference>
<dbReference type="EMBL" id="CP006719">
    <property type="protein sequence ID" value="AGV20272.1"/>
    <property type="molecule type" value="Genomic_DNA"/>
</dbReference>
<protein>
    <recommendedName>
        <fullName evidence="5">Porin</fullName>
    </recommendedName>
</protein>
<keyword evidence="1 2" id="KW-0732">Signal</keyword>
<dbReference type="Pfam" id="PF06178">
    <property type="entry name" value="KdgM"/>
    <property type="match status" value="1"/>
</dbReference>
<dbReference type="InterPro" id="IPR009331">
    <property type="entry name" value="Oligogalacturonate-sp_porin"/>
</dbReference>
<dbReference type="Gene3D" id="2.40.160.40">
    <property type="entry name" value="monomeric porin ompg"/>
    <property type="match status" value="1"/>
</dbReference>
<dbReference type="KEGG" id="vag:N646_4463"/>
<gene>
    <name evidence="3" type="ORF">N646_4463</name>
</gene>
<dbReference type="PANTHER" id="PTHR38105">
    <property type="entry name" value="OUTER MEMBRANE PROTEIN-RELATED-RELATED"/>
    <property type="match status" value="1"/>
</dbReference>
<feature type="signal peptide" evidence="2">
    <location>
        <begin position="1"/>
        <end position="22"/>
    </location>
</feature>